<sequence>MPSAADAADAADGWHALTDAQQLSLARAALRRAAEILAGQAELLAEEIESGALRDRGGPEALRLFAALVRATSRDACEAIGHA</sequence>
<organism evidence="1 2">
    <name type="scientific">Caldovatus aquaticus</name>
    <dbReference type="NCBI Taxonomy" id="2865671"/>
    <lineage>
        <taxon>Bacteria</taxon>
        <taxon>Pseudomonadati</taxon>
        <taxon>Pseudomonadota</taxon>
        <taxon>Alphaproteobacteria</taxon>
        <taxon>Acetobacterales</taxon>
        <taxon>Roseomonadaceae</taxon>
        <taxon>Caldovatus</taxon>
    </lineage>
</organism>
<accession>A0ABS7F6M7</accession>
<keyword evidence="2" id="KW-1185">Reference proteome</keyword>
<evidence type="ECO:0000313" key="1">
    <source>
        <dbReference type="EMBL" id="MBW8271262.1"/>
    </source>
</evidence>
<gene>
    <name evidence="1" type="ORF">K1J50_17435</name>
</gene>
<dbReference type="Proteomes" id="UP001519924">
    <property type="component" value="Unassembled WGS sequence"/>
</dbReference>
<comment type="caution">
    <text evidence="1">The sequence shown here is derived from an EMBL/GenBank/DDBJ whole genome shotgun (WGS) entry which is preliminary data.</text>
</comment>
<evidence type="ECO:0000313" key="2">
    <source>
        <dbReference type="Proteomes" id="UP001519924"/>
    </source>
</evidence>
<proteinExistence type="predicted"/>
<name>A0ABS7F6M7_9PROT</name>
<protein>
    <submittedName>
        <fullName evidence="1">Uncharacterized protein</fullName>
    </submittedName>
</protein>
<dbReference type="EMBL" id="JAHZUY010000081">
    <property type="protein sequence ID" value="MBW8271262.1"/>
    <property type="molecule type" value="Genomic_DNA"/>
</dbReference>
<reference evidence="1 2" key="1">
    <citation type="submission" date="2021-08" db="EMBL/GenBank/DDBJ databases">
        <title>Caldovatus sediminis gen. nov., sp. nov., a moderately thermophilic bacterium isolated from a hot spring.</title>
        <authorList>
            <person name="Hu C.-J."/>
            <person name="Li W.-J."/>
            <person name="Xian W.-D."/>
        </authorList>
    </citation>
    <scope>NUCLEOTIDE SEQUENCE [LARGE SCALE GENOMIC DNA]</scope>
    <source>
        <strain evidence="1 2">SYSU G05006</strain>
    </source>
</reference>